<gene>
    <name evidence="1" type="ORF">HYPSUDRAFT_198773</name>
</gene>
<evidence type="ECO:0000313" key="1">
    <source>
        <dbReference type="EMBL" id="KJA26474.1"/>
    </source>
</evidence>
<protein>
    <submittedName>
        <fullName evidence="1">Uncharacterized protein</fullName>
    </submittedName>
</protein>
<reference evidence="2" key="1">
    <citation type="submission" date="2014-04" db="EMBL/GenBank/DDBJ databases">
        <title>Evolutionary Origins and Diversification of the Mycorrhizal Mutualists.</title>
        <authorList>
            <consortium name="DOE Joint Genome Institute"/>
            <consortium name="Mycorrhizal Genomics Consortium"/>
            <person name="Kohler A."/>
            <person name="Kuo A."/>
            <person name="Nagy L.G."/>
            <person name="Floudas D."/>
            <person name="Copeland A."/>
            <person name="Barry K.W."/>
            <person name="Cichocki N."/>
            <person name="Veneault-Fourrey C."/>
            <person name="LaButti K."/>
            <person name="Lindquist E.A."/>
            <person name="Lipzen A."/>
            <person name="Lundell T."/>
            <person name="Morin E."/>
            <person name="Murat C."/>
            <person name="Riley R."/>
            <person name="Ohm R."/>
            <person name="Sun H."/>
            <person name="Tunlid A."/>
            <person name="Henrissat B."/>
            <person name="Grigoriev I.V."/>
            <person name="Hibbett D.S."/>
            <person name="Martin F."/>
        </authorList>
    </citation>
    <scope>NUCLEOTIDE SEQUENCE [LARGE SCALE GENOMIC DNA]</scope>
    <source>
        <strain evidence="2">FD-334 SS-4</strain>
    </source>
</reference>
<proteinExistence type="predicted"/>
<accession>A0A0D2P6B2</accession>
<name>A0A0D2P6B2_HYPSF</name>
<evidence type="ECO:0000313" key="2">
    <source>
        <dbReference type="Proteomes" id="UP000054270"/>
    </source>
</evidence>
<sequence length="100" mass="10901">MRAALAFTGVSHARTPFHRSRIYVRLHSVSSPRRNAPAAAAWTDLQHARPTREVQGAQRLPVCDSAAIFLFPLVTVSSPAYASTFAEYTAAAARAESYRA</sequence>
<organism evidence="1 2">
    <name type="scientific">Hypholoma sublateritium (strain FD-334 SS-4)</name>
    <dbReference type="NCBI Taxonomy" id="945553"/>
    <lineage>
        <taxon>Eukaryota</taxon>
        <taxon>Fungi</taxon>
        <taxon>Dikarya</taxon>
        <taxon>Basidiomycota</taxon>
        <taxon>Agaricomycotina</taxon>
        <taxon>Agaricomycetes</taxon>
        <taxon>Agaricomycetidae</taxon>
        <taxon>Agaricales</taxon>
        <taxon>Agaricineae</taxon>
        <taxon>Strophariaceae</taxon>
        <taxon>Hypholoma</taxon>
    </lineage>
</organism>
<keyword evidence="2" id="KW-1185">Reference proteome</keyword>
<dbReference type="AlphaFoldDB" id="A0A0D2P6B2"/>
<dbReference type="EMBL" id="KN817527">
    <property type="protein sequence ID" value="KJA26474.1"/>
    <property type="molecule type" value="Genomic_DNA"/>
</dbReference>
<dbReference type="Proteomes" id="UP000054270">
    <property type="component" value="Unassembled WGS sequence"/>
</dbReference>